<evidence type="ECO:0000313" key="1">
    <source>
        <dbReference type="EMBL" id="RAH50510.1"/>
    </source>
</evidence>
<dbReference type="Proteomes" id="UP000249057">
    <property type="component" value="Unassembled WGS sequence"/>
</dbReference>
<keyword evidence="2" id="KW-1185">Reference proteome</keyword>
<gene>
    <name evidence="1" type="ORF">BO95DRAFT_458997</name>
</gene>
<name>A0ACD1GMN2_9EURO</name>
<sequence>MVEAIQPIVRGQEIPAADLALRWDSCFETTAMEYERGRLPDSSLRAHIFPVMDSILERTQRLCALVPAEVPLGIHFHYADCQHVHFVELEAGKDTRLYLGVVHCQPRGSEAQKNQFGPVRRDGLVGWGLEVGNQDFLRGELLIILRMMIGQFRLRRLLGHLVIPVMIISFMGKSARAIEAYFDGERLILGCTDLYSTRHQTATALRDLGGL</sequence>
<dbReference type="EMBL" id="KZ825313">
    <property type="protein sequence ID" value="RAH50510.1"/>
    <property type="molecule type" value="Genomic_DNA"/>
</dbReference>
<proteinExistence type="predicted"/>
<reference evidence="1" key="1">
    <citation type="submission" date="2018-02" db="EMBL/GenBank/DDBJ databases">
        <title>The genomes of Aspergillus section Nigri reveals drivers in fungal speciation.</title>
        <authorList>
            <consortium name="DOE Joint Genome Institute"/>
            <person name="Vesth T.C."/>
            <person name="Nybo J."/>
            <person name="Theobald S."/>
            <person name="Brandl J."/>
            <person name="Frisvad J.C."/>
            <person name="Nielsen K.F."/>
            <person name="Lyhne E.K."/>
            <person name="Kogle M.E."/>
            <person name="Kuo A."/>
            <person name="Riley R."/>
            <person name="Clum A."/>
            <person name="Nolan M."/>
            <person name="Lipzen A."/>
            <person name="Salamov A."/>
            <person name="Henrissat B."/>
            <person name="Wiebenga A."/>
            <person name="De vries R.P."/>
            <person name="Grigoriev I.V."/>
            <person name="Mortensen U.H."/>
            <person name="Andersen M.R."/>
            <person name="Baker S.E."/>
        </authorList>
    </citation>
    <scope>NUCLEOTIDE SEQUENCE</scope>
    <source>
        <strain evidence="1">CBS 621.78</strain>
    </source>
</reference>
<protein>
    <submittedName>
        <fullName evidence="1">Uncharacterized protein</fullName>
    </submittedName>
</protein>
<evidence type="ECO:0000313" key="2">
    <source>
        <dbReference type="Proteomes" id="UP000249057"/>
    </source>
</evidence>
<organism evidence="1 2">
    <name type="scientific">Aspergillus brunneoviolaceus CBS 621.78</name>
    <dbReference type="NCBI Taxonomy" id="1450534"/>
    <lineage>
        <taxon>Eukaryota</taxon>
        <taxon>Fungi</taxon>
        <taxon>Dikarya</taxon>
        <taxon>Ascomycota</taxon>
        <taxon>Pezizomycotina</taxon>
        <taxon>Eurotiomycetes</taxon>
        <taxon>Eurotiomycetidae</taxon>
        <taxon>Eurotiales</taxon>
        <taxon>Aspergillaceae</taxon>
        <taxon>Aspergillus</taxon>
        <taxon>Aspergillus subgen. Circumdati</taxon>
    </lineage>
</organism>
<accession>A0ACD1GMN2</accession>